<protein>
    <submittedName>
        <fullName evidence="2">Uncharacterized protein</fullName>
    </submittedName>
</protein>
<evidence type="ECO:0000313" key="1">
    <source>
        <dbReference type="EMBL" id="CAB4161499.1"/>
    </source>
</evidence>
<gene>
    <name evidence="1" type="ORF">UFOVP733_54</name>
    <name evidence="2" type="ORF">UFOVP743_5</name>
</gene>
<organism evidence="2">
    <name type="scientific">uncultured Caudovirales phage</name>
    <dbReference type="NCBI Taxonomy" id="2100421"/>
    <lineage>
        <taxon>Viruses</taxon>
        <taxon>Duplodnaviria</taxon>
        <taxon>Heunggongvirae</taxon>
        <taxon>Uroviricota</taxon>
        <taxon>Caudoviricetes</taxon>
        <taxon>Peduoviridae</taxon>
        <taxon>Maltschvirus</taxon>
        <taxon>Maltschvirus maltsch</taxon>
    </lineage>
</organism>
<accession>A0A6J7XB10</accession>
<reference evidence="2" key="1">
    <citation type="submission" date="2020-05" db="EMBL/GenBank/DDBJ databases">
        <authorList>
            <person name="Chiriac C."/>
            <person name="Salcher M."/>
            <person name="Ghai R."/>
            <person name="Kavagutti S V."/>
        </authorList>
    </citation>
    <scope>NUCLEOTIDE SEQUENCE</scope>
</reference>
<evidence type="ECO:0000313" key="2">
    <source>
        <dbReference type="EMBL" id="CAB5224784.1"/>
    </source>
</evidence>
<proteinExistence type="predicted"/>
<dbReference type="EMBL" id="LR798336">
    <property type="protein sequence ID" value="CAB5224784.1"/>
    <property type="molecule type" value="Genomic_DNA"/>
</dbReference>
<dbReference type="EMBL" id="LR796712">
    <property type="protein sequence ID" value="CAB4161499.1"/>
    <property type="molecule type" value="Genomic_DNA"/>
</dbReference>
<sequence length="91" mass="10114">MIPLSINSIAHTPIVKKDGTMTDDFRILLFRLLAGQADQLHPVNGISLPQQITTEIAKIDPAKNTSRILYDSTLQRHVAFQAGAIKKFVME</sequence>
<name>A0A6J7XB10_9CAUD</name>